<feature type="non-terminal residue" evidence="1">
    <location>
        <position position="1"/>
    </location>
</feature>
<evidence type="ECO:0000313" key="1">
    <source>
        <dbReference type="EMBL" id="KAI7756302.1"/>
    </source>
</evidence>
<dbReference type="EMBL" id="JAMZMK010000473">
    <property type="protein sequence ID" value="KAI7756302.1"/>
    <property type="molecule type" value="Genomic_DNA"/>
</dbReference>
<organism evidence="1 2">
    <name type="scientific">Ambrosia artemisiifolia</name>
    <name type="common">Common ragweed</name>
    <dbReference type="NCBI Taxonomy" id="4212"/>
    <lineage>
        <taxon>Eukaryota</taxon>
        <taxon>Viridiplantae</taxon>
        <taxon>Streptophyta</taxon>
        <taxon>Embryophyta</taxon>
        <taxon>Tracheophyta</taxon>
        <taxon>Spermatophyta</taxon>
        <taxon>Magnoliopsida</taxon>
        <taxon>eudicotyledons</taxon>
        <taxon>Gunneridae</taxon>
        <taxon>Pentapetalae</taxon>
        <taxon>asterids</taxon>
        <taxon>campanulids</taxon>
        <taxon>Asterales</taxon>
        <taxon>Asteraceae</taxon>
        <taxon>Asteroideae</taxon>
        <taxon>Heliantheae alliance</taxon>
        <taxon>Heliantheae</taxon>
        <taxon>Ambrosia</taxon>
    </lineage>
</organism>
<dbReference type="AlphaFoldDB" id="A0AAD5DAQ4"/>
<proteinExistence type="predicted"/>
<sequence>DFIAKLSHYWFIDKPSRSNVHGTTADCSDRIFPSDGESLQMNLSGFTLILAEVVTGTRMNESEIDVIDEKLRRYGKMSLSQIARLCFKSCYEVESESKMLEFLKEYGTYILASEDREDETFNTTPGEDDEFSEATLEDCEEDAFSIETLDEGVDDKMTTESFQFCADKQSDENNHWK</sequence>
<gene>
    <name evidence="1" type="ORF">M8C21_019958</name>
</gene>
<name>A0AAD5DAQ4_AMBAR</name>
<accession>A0AAD5DAQ4</accession>
<protein>
    <submittedName>
        <fullName evidence="1">Uncharacterized protein</fullName>
    </submittedName>
</protein>
<comment type="caution">
    <text evidence="1">The sequence shown here is derived from an EMBL/GenBank/DDBJ whole genome shotgun (WGS) entry which is preliminary data.</text>
</comment>
<keyword evidence="2" id="KW-1185">Reference proteome</keyword>
<feature type="non-terminal residue" evidence="1">
    <location>
        <position position="177"/>
    </location>
</feature>
<dbReference type="Proteomes" id="UP001206925">
    <property type="component" value="Unassembled WGS sequence"/>
</dbReference>
<reference evidence="1" key="1">
    <citation type="submission" date="2022-06" db="EMBL/GenBank/DDBJ databases">
        <title>Uncovering the hologenomic basis of an extraordinary plant invasion.</title>
        <authorList>
            <person name="Bieker V.C."/>
            <person name="Martin M.D."/>
            <person name="Gilbert T."/>
            <person name="Hodgins K."/>
            <person name="Battlay P."/>
            <person name="Petersen B."/>
            <person name="Wilson J."/>
        </authorList>
    </citation>
    <scope>NUCLEOTIDE SEQUENCE</scope>
    <source>
        <strain evidence="1">AA19_3_7</strain>
        <tissue evidence="1">Leaf</tissue>
    </source>
</reference>
<evidence type="ECO:0000313" key="2">
    <source>
        <dbReference type="Proteomes" id="UP001206925"/>
    </source>
</evidence>